<dbReference type="OrthoDB" id="10610537at2759"/>
<evidence type="ECO:0000313" key="2">
    <source>
        <dbReference type="Proteomes" id="UP000002729"/>
    </source>
</evidence>
<sequence>MPKVSFGRDARPGFNREDVRNTSTIFASGGWELHMGSGYALGYTEAKSFAKSLLVRVQRQAWQREVCSCQEVSPKLCRKSHSAFCVRGEVPKESESSVGNRCGCTAIILCGVRMKVPEKVFARAFVEVGKKGGDVFSIDAVGALKRWAVQAIFGLDARRSGDSNAWSGWCADYRADRNNAESRHVGGLDMHLNYIYGKSGTGLFRVQSAVRKGHWVIDDASPMKLFIDGMTFEEQTIKLYEDFLSDLGLASLTCRCRHGPAGFELRLRWRKPAHVSTLRMLVLWHCRLRDAFLYYDASNRMLRKTSIEPSPLIFHSMNDGRADAHCKSRARYVAAQLLARESTLPPILPTTTLGVVAQCIKVFDSPKSIIQLARDPDCSDRIAVASSDGHIVVVQCTSIEWQQSEWSSWAIQWQAFQPNLDVSIMSMRDGPAHCALTTLQTLPSMVVDLRLFNDVLVAATQCQGAVVWRQVSGLIADAPIPVSLFEDSFLARNYMRRLPRHCTIARYRDRQLAPPTTLLTCGGAIIGLCVLDGSITIAPCADATVRVWKQDNPVCLTLGGLRRCNPSCCGVPSLNKIGTIIVAVSNGEGGILLWPIDDHTAPSDALGLDSRCARRLPNISQTAKAVEVVTSGKNEILATFDDGSLKVFQLTNDEDGLNATLLHTYFTHIRWGFANLMPSGRQKKGPIFATRAGRPTSLLLTWVLPKEPTFRSLGYTTLTRDYAILPMLGRSYWPMLAMLSLPYTGYAHAVLCWCFILAYAGSNTNWLLPEVFIGRGWLDEPLDWCKIISG</sequence>
<dbReference type="EMBL" id="GL833139">
    <property type="protein sequence ID" value="EGB05747.1"/>
    <property type="molecule type" value="Genomic_DNA"/>
</dbReference>
<organism evidence="2">
    <name type="scientific">Aureococcus anophagefferens</name>
    <name type="common">Harmful bloom alga</name>
    <dbReference type="NCBI Taxonomy" id="44056"/>
    <lineage>
        <taxon>Eukaryota</taxon>
        <taxon>Sar</taxon>
        <taxon>Stramenopiles</taxon>
        <taxon>Ochrophyta</taxon>
        <taxon>Pelagophyceae</taxon>
        <taxon>Pelagomonadales</taxon>
        <taxon>Pelagomonadaceae</taxon>
        <taxon>Aureococcus</taxon>
    </lineage>
</organism>
<accession>F0YGT3</accession>
<dbReference type="InParanoid" id="F0YGT3"/>
<protein>
    <submittedName>
        <fullName evidence="1">Uncharacterized protein</fullName>
    </submittedName>
</protein>
<dbReference type="KEGG" id="aaf:AURANDRAFT_66226"/>
<dbReference type="Proteomes" id="UP000002729">
    <property type="component" value="Unassembled WGS sequence"/>
</dbReference>
<dbReference type="RefSeq" id="XP_009039586.1">
    <property type="nucleotide sequence ID" value="XM_009041338.1"/>
</dbReference>
<dbReference type="AlphaFoldDB" id="F0YGT3"/>
<dbReference type="InterPro" id="IPR015943">
    <property type="entry name" value="WD40/YVTN_repeat-like_dom_sf"/>
</dbReference>
<name>F0YGT3_AURAN</name>
<dbReference type="GeneID" id="20225701"/>
<dbReference type="Gene3D" id="2.130.10.10">
    <property type="entry name" value="YVTN repeat-like/Quinoprotein amine dehydrogenase"/>
    <property type="match status" value="1"/>
</dbReference>
<evidence type="ECO:0000313" key="1">
    <source>
        <dbReference type="EMBL" id="EGB05747.1"/>
    </source>
</evidence>
<reference evidence="1 2" key="1">
    <citation type="journal article" date="2011" name="Proc. Natl. Acad. Sci. U.S.A.">
        <title>Niche of harmful alga Aureococcus anophagefferens revealed through ecogenomics.</title>
        <authorList>
            <person name="Gobler C.J."/>
            <person name="Berry D.L."/>
            <person name="Dyhrman S.T."/>
            <person name="Wilhelm S.W."/>
            <person name="Salamov A."/>
            <person name="Lobanov A.V."/>
            <person name="Zhang Y."/>
            <person name="Collier J.L."/>
            <person name="Wurch L.L."/>
            <person name="Kustka A.B."/>
            <person name="Dill B.D."/>
            <person name="Shah M."/>
            <person name="VerBerkmoes N.C."/>
            <person name="Kuo A."/>
            <person name="Terry A."/>
            <person name="Pangilinan J."/>
            <person name="Lindquist E.A."/>
            <person name="Lucas S."/>
            <person name="Paulsen I.T."/>
            <person name="Hattenrath-Lehmann T.K."/>
            <person name="Talmage S.C."/>
            <person name="Walker E.A."/>
            <person name="Koch F."/>
            <person name="Burson A.M."/>
            <person name="Marcoval M.A."/>
            <person name="Tang Y.Z."/>
            <person name="Lecleir G.R."/>
            <person name="Coyne K.J."/>
            <person name="Berg G.M."/>
            <person name="Bertrand E.M."/>
            <person name="Saito M.A."/>
            <person name="Gladyshev V.N."/>
            <person name="Grigoriev I.V."/>
        </authorList>
    </citation>
    <scope>NUCLEOTIDE SEQUENCE [LARGE SCALE GENOMIC DNA]</scope>
    <source>
        <strain evidence="2">CCMP 1984</strain>
    </source>
</reference>
<dbReference type="InterPro" id="IPR036322">
    <property type="entry name" value="WD40_repeat_dom_sf"/>
</dbReference>
<keyword evidence="2" id="KW-1185">Reference proteome</keyword>
<dbReference type="SUPFAM" id="SSF50978">
    <property type="entry name" value="WD40 repeat-like"/>
    <property type="match status" value="1"/>
</dbReference>
<proteinExistence type="predicted"/>
<gene>
    <name evidence="1" type="ORF">AURANDRAFT_66226</name>
</gene>